<organism evidence="1 2">
    <name type="scientific">Bradyrhizobium oligotrophicum S58</name>
    <dbReference type="NCBI Taxonomy" id="1245469"/>
    <lineage>
        <taxon>Bacteria</taxon>
        <taxon>Pseudomonadati</taxon>
        <taxon>Pseudomonadota</taxon>
        <taxon>Alphaproteobacteria</taxon>
        <taxon>Hyphomicrobiales</taxon>
        <taxon>Nitrobacteraceae</taxon>
        <taxon>Bradyrhizobium</taxon>
    </lineage>
</organism>
<dbReference type="Proteomes" id="UP000011841">
    <property type="component" value="Chromosome"/>
</dbReference>
<dbReference type="eggNOG" id="ENOG50312QQ">
    <property type="taxonomic scope" value="Bacteria"/>
</dbReference>
<proteinExistence type="predicted"/>
<gene>
    <name evidence="1" type="ORF">S58_26840</name>
</gene>
<dbReference type="OrthoDB" id="8241122at2"/>
<dbReference type="PATRIC" id="fig|1245469.3.peg.2755"/>
<sequence length="74" mass="8395">MSTQPHQNDHPFVAAGQWLAALAVRIVARSLNLPEPLLHVTGSVVFAQVQAIETRAVRSLRPMRLRRQLLAWFR</sequence>
<evidence type="ECO:0000313" key="1">
    <source>
        <dbReference type="EMBL" id="BAM88690.1"/>
    </source>
</evidence>
<protein>
    <submittedName>
        <fullName evidence="1">Uncharacterized protein</fullName>
    </submittedName>
</protein>
<dbReference type="HOGENOM" id="CLU_2680466_0_0_5"/>
<dbReference type="KEGG" id="aol:S58_26840"/>
<reference evidence="1 2" key="1">
    <citation type="journal article" date="2013" name="Appl. Environ. Microbiol.">
        <title>Genome analysis suggests that the soil oligotrophic bacterium Agromonas oligotrophica (Bradyrhizobium oligotrophicum) is a nitrogen-fixing symbiont of Aeschynomene indica.</title>
        <authorList>
            <person name="Okubo T."/>
            <person name="Fukushima S."/>
            <person name="Itakura M."/>
            <person name="Oshima K."/>
            <person name="Longtonglang A."/>
            <person name="Teaumroong N."/>
            <person name="Mitsui H."/>
            <person name="Hattori M."/>
            <person name="Hattori R."/>
            <person name="Hattori T."/>
            <person name="Minamisawa K."/>
        </authorList>
    </citation>
    <scope>NUCLEOTIDE SEQUENCE [LARGE SCALE GENOMIC DNA]</scope>
    <source>
        <strain evidence="1 2">S58</strain>
    </source>
</reference>
<dbReference type="AlphaFoldDB" id="M4ZR47"/>
<dbReference type="RefSeq" id="WP_015665812.1">
    <property type="nucleotide sequence ID" value="NC_020453.1"/>
</dbReference>
<accession>M4ZR47</accession>
<keyword evidence="2" id="KW-1185">Reference proteome</keyword>
<dbReference type="EMBL" id="AP012603">
    <property type="protein sequence ID" value="BAM88690.1"/>
    <property type="molecule type" value="Genomic_DNA"/>
</dbReference>
<dbReference type="GeneID" id="301816567"/>
<evidence type="ECO:0000313" key="2">
    <source>
        <dbReference type="Proteomes" id="UP000011841"/>
    </source>
</evidence>
<name>M4ZR47_9BRAD</name>
<dbReference type="STRING" id="1245469.S58_26840"/>